<feature type="domain" description="Rubrerythrin rubredoxin-like" evidence="1">
    <location>
        <begin position="10"/>
        <end position="36"/>
    </location>
</feature>
<evidence type="ECO:0000313" key="2">
    <source>
        <dbReference type="EMBL" id="HDQ99409.1"/>
    </source>
</evidence>
<accession>A0A7V0XF41</accession>
<protein>
    <recommendedName>
        <fullName evidence="1">Rubrerythrin rubredoxin-like domain-containing protein</fullName>
    </recommendedName>
</protein>
<proteinExistence type="predicted"/>
<evidence type="ECO:0000259" key="1">
    <source>
        <dbReference type="Pfam" id="PF21349"/>
    </source>
</evidence>
<organism evidence="2">
    <name type="scientific">candidate division WOR-3 bacterium</name>
    <dbReference type="NCBI Taxonomy" id="2052148"/>
    <lineage>
        <taxon>Bacteria</taxon>
        <taxon>Bacteria division WOR-3</taxon>
    </lineage>
</organism>
<dbReference type="InterPro" id="IPR048574">
    <property type="entry name" value="RUBY_RBDX"/>
</dbReference>
<dbReference type="Proteomes" id="UP000885672">
    <property type="component" value="Unassembled WGS sequence"/>
</dbReference>
<reference evidence="2" key="1">
    <citation type="journal article" date="2020" name="mSystems">
        <title>Genome- and Community-Level Interaction Insights into Carbon Utilization and Element Cycling Functions of Hydrothermarchaeota in Hydrothermal Sediment.</title>
        <authorList>
            <person name="Zhou Z."/>
            <person name="Liu Y."/>
            <person name="Xu W."/>
            <person name="Pan J."/>
            <person name="Luo Z.H."/>
            <person name="Li M."/>
        </authorList>
    </citation>
    <scope>NUCLEOTIDE SEQUENCE [LARGE SCALE GENOMIC DNA]</scope>
    <source>
        <strain evidence="2">SpSt-1182</strain>
    </source>
</reference>
<comment type="caution">
    <text evidence="2">The sequence shown here is derived from an EMBL/GenBank/DDBJ whole genome shotgun (WGS) entry which is preliminary data.</text>
</comment>
<dbReference type="Pfam" id="PF21349">
    <property type="entry name" value="RUBY_RBDX"/>
    <property type="match status" value="1"/>
</dbReference>
<dbReference type="Gene3D" id="2.20.28.10">
    <property type="match status" value="1"/>
</dbReference>
<dbReference type="AlphaFoldDB" id="A0A7V0XF41"/>
<gene>
    <name evidence="2" type="ORF">ENN51_03885</name>
</gene>
<name>A0A7V0XF41_UNCW3</name>
<dbReference type="EMBL" id="DSBX01000147">
    <property type="protein sequence ID" value="HDQ99409.1"/>
    <property type="molecule type" value="Genomic_DNA"/>
</dbReference>
<sequence>MSEAGQYLWWQCGECGHVLQAAEPPETCPSCSRKCEFRNVTCYTPDCGLSGPDPKLMGGNRQPGA</sequence>
<dbReference type="SUPFAM" id="SSF57802">
    <property type="entry name" value="Rubredoxin-like"/>
    <property type="match status" value="1"/>
</dbReference>